<evidence type="ECO:0000256" key="11">
    <source>
        <dbReference type="ARBA" id="ARBA00023136"/>
    </source>
</evidence>
<gene>
    <name evidence="14" type="ORF">BU16DRAFT_501555</name>
</gene>
<dbReference type="GO" id="GO:0009403">
    <property type="term" value="P:toxin biosynthetic process"/>
    <property type="evidence" value="ECO:0007669"/>
    <property type="project" value="UniProtKB-ARBA"/>
</dbReference>
<evidence type="ECO:0000256" key="3">
    <source>
        <dbReference type="ARBA" id="ARBA00010617"/>
    </source>
</evidence>
<dbReference type="PANTHER" id="PTHR24305">
    <property type="entry name" value="CYTOCHROME P450"/>
    <property type="match status" value="1"/>
</dbReference>
<dbReference type="GO" id="GO:0004497">
    <property type="term" value="F:monooxygenase activity"/>
    <property type="evidence" value="ECO:0007669"/>
    <property type="project" value="UniProtKB-KW"/>
</dbReference>
<keyword evidence="15" id="KW-1185">Reference proteome</keyword>
<dbReference type="InterPro" id="IPR036396">
    <property type="entry name" value="Cyt_P450_sf"/>
</dbReference>
<dbReference type="FunFam" id="1.10.630.10:FF:000047">
    <property type="entry name" value="Cytochrome P450 monooxygenase"/>
    <property type="match status" value="1"/>
</dbReference>
<dbReference type="PRINTS" id="PR00385">
    <property type="entry name" value="P450"/>
</dbReference>
<dbReference type="InterPro" id="IPR002401">
    <property type="entry name" value="Cyt_P450_E_grp-I"/>
</dbReference>
<evidence type="ECO:0000256" key="2">
    <source>
        <dbReference type="ARBA" id="ARBA00004167"/>
    </source>
</evidence>
<comment type="similarity">
    <text evidence="3 13">Belongs to the cytochrome P450 family.</text>
</comment>
<dbReference type="PROSITE" id="PS00086">
    <property type="entry name" value="CYTOCHROME_P450"/>
    <property type="match status" value="1"/>
</dbReference>
<protein>
    <submittedName>
        <fullName evidence="14">Cytochrome P450</fullName>
    </submittedName>
</protein>
<evidence type="ECO:0000313" key="14">
    <source>
        <dbReference type="EMBL" id="KAF2500018.1"/>
    </source>
</evidence>
<keyword evidence="8 13" id="KW-0560">Oxidoreductase</keyword>
<evidence type="ECO:0000256" key="4">
    <source>
        <dbReference type="ARBA" id="ARBA00022617"/>
    </source>
</evidence>
<evidence type="ECO:0000256" key="7">
    <source>
        <dbReference type="ARBA" id="ARBA00022989"/>
    </source>
</evidence>
<evidence type="ECO:0000256" key="1">
    <source>
        <dbReference type="ARBA" id="ARBA00001971"/>
    </source>
</evidence>
<dbReference type="GO" id="GO:0020037">
    <property type="term" value="F:heme binding"/>
    <property type="evidence" value="ECO:0007669"/>
    <property type="project" value="InterPro"/>
</dbReference>
<organism evidence="14 15">
    <name type="scientific">Lophium mytilinum</name>
    <dbReference type="NCBI Taxonomy" id="390894"/>
    <lineage>
        <taxon>Eukaryota</taxon>
        <taxon>Fungi</taxon>
        <taxon>Dikarya</taxon>
        <taxon>Ascomycota</taxon>
        <taxon>Pezizomycotina</taxon>
        <taxon>Dothideomycetes</taxon>
        <taxon>Pleosporomycetidae</taxon>
        <taxon>Mytilinidiales</taxon>
        <taxon>Mytilinidiaceae</taxon>
        <taxon>Lophium</taxon>
    </lineage>
</organism>
<dbReference type="InterPro" id="IPR001128">
    <property type="entry name" value="Cyt_P450"/>
</dbReference>
<evidence type="ECO:0000256" key="6">
    <source>
        <dbReference type="ARBA" id="ARBA00022723"/>
    </source>
</evidence>
<dbReference type="GO" id="GO:0016020">
    <property type="term" value="C:membrane"/>
    <property type="evidence" value="ECO:0007669"/>
    <property type="project" value="UniProtKB-SubCell"/>
</dbReference>
<reference evidence="14" key="1">
    <citation type="journal article" date="2020" name="Stud. Mycol.">
        <title>101 Dothideomycetes genomes: a test case for predicting lifestyles and emergence of pathogens.</title>
        <authorList>
            <person name="Haridas S."/>
            <person name="Albert R."/>
            <person name="Binder M."/>
            <person name="Bloem J."/>
            <person name="Labutti K."/>
            <person name="Salamov A."/>
            <person name="Andreopoulos B."/>
            <person name="Baker S."/>
            <person name="Barry K."/>
            <person name="Bills G."/>
            <person name="Bluhm B."/>
            <person name="Cannon C."/>
            <person name="Castanera R."/>
            <person name="Culley D."/>
            <person name="Daum C."/>
            <person name="Ezra D."/>
            <person name="Gonzalez J."/>
            <person name="Henrissat B."/>
            <person name="Kuo A."/>
            <person name="Liang C."/>
            <person name="Lipzen A."/>
            <person name="Lutzoni F."/>
            <person name="Magnuson J."/>
            <person name="Mondo S."/>
            <person name="Nolan M."/>
            <person name="Ohm R."/>
            <person name="Pangilinan J."/>
            <person name="Park H.-J."/>
            <person name="Ramirez L."/>
            <person name="Alfaro M."/>
            <person name="Sun H."/>
            <person name="Tritt A."/>
            <person name="Yoshinaga Y."/>
            <person name="Zwiers L.-H."/>
            <person name="Turgeon B."/>
            <person name="Goodwin S."/>
            <person name="Spatafora J."/>
            <person name="Crous P."/>
            <person name="Grigoriev I."/>
        </authorList>
    </citation>
    <scope>NUCLEOTIDE SEQUENCE</scope>
    <source>
        <strain evidence="14">CBS 269.34</strain>
    </source>
</reference>
<dbReference type="InterPro" id="IPR050121">
    <property type="entry name" value="Cytochrome_P450_monoxygenase"/>
</dbReference>
<dbReference type="GO" id="GO:0016705">
    <property type="term" value="F:oxidoreductase activity, acting on paired donors, with incorporation or reduction of molecular oxygen"/>
    <property type="evidence" value="ECO:0007669"/>
    <property type="project" value="InterPro"/>
</dbReference>
<dbReference type="PANTHER" id="PTHR24305:SF230">
    <property type="entry name" value="P450, PUTATIVE (EUROFUNG)-RELATED"/>
    <property type="match status" value="1"/>
</dbReference>
<dbReference type="AlphaFoldDB" id="A0A6A6R5J8"/>
<dbReference type="Pfam" id="PF00067">
    <property type="entry name" value="p450"/>
    <property type="match status" value="1"/>
</dbReference>
<dbReference type="Proteomes" id="UP000799750">
    <property type="component" value="Unassembled WGS sequence"/>
</dbReference>
<keyword evidence="9 12" id="KW-0408">Iron</keyword>
<evidence type="ECO:0000256" key="10">
    <source>
        <dbReference type="ARBA" id="ARBA00023033"/>
    </source>
</evidence>
<keyword evidence="5" id="KW-0812">Transmembrane</keyword>
<sequence length="487" mass="55999">MIYNLYLHPLRAYPGPFWARSCRFWYINYALRGELPFSVYHAHQKYGPVVRVGPDELSYADPESWKEIYGHRPDRGHIPKDPNFYLNTAAGDLSIIAAPSKRHGELRRLMSHGFSEKALRDQEPAIQHYVDLMIRRLRDLSVKGEPIDLVNWYNFFTFDIVGDLAFGESFNCLETSNYHPWIHIAFEIIIAGTMFRVTDYYPWAKKVLVKFVPESLKKGVKAHIALVKSKSLNRLHMKTDRIDFMSRMADPKNGVSEKEFIASSDTVLLGGSETTATLLSGVTYFLMKNPDALAKLTHEIRSKFTSEEEIDVASVNSLEYMLACLNEAFRLYPPVPGALPRRTIEPETLIGQYVPPQTTVAIYQLAINRLDANFSRPTEYIPERWLGDPRFENDSRNAVQPFSVGPRNCIGRNLAYSEMRLVIARLLFSFDLEATPMIEDWTNQKIWFLWDKKPLWLKLHARDVKLRPEVEALASVEASQKATAKVY</sequence>
<keyword evidence="7" id="KW-1133">Transmembrane helix</keyword>
<dbReference type="InterPro" id="IPR017972">
    <property type="entry name" value="Cyt_P450_CS"/>
</dbReference>
<dbReference type="PRINTS" id="PR00463">
    <property type="entry name" value="EP450I"/>
</dbReference>
<keyword evidence="4 12" id="KW-0349">Heme</keyword>
<keyword evidence="10 13" id="KW-0503">Monooxygenase</keyword>
<dbReference type="Gene3D" id="1.10.630.10">
    <property type="entry name" value="Cytochrome P450"/>
    <property type="match status" value="1"/>
</dbReference>
<keyword evidence="11" id="KW-0472">Membrane</keyword>
<accession>A0A6A6R5J8</accession>
<dbReference type="OrthoDB" id="1470350at2759"/>
<dbReference type="EMBL" id="MU004183">
    <property type="protein sequence ID" value="KAF2500018.1"/>
    <property type="molecule type" value="Genomic_DNA"/>
</dbReference>
<evidence type="ECO:0000313" key="15">
    <source>
        <dbReference type="Proteomes" id="UP000799750"/>
    </source>
</evidence>
<evidence type="ECO:0000256" key="12">
    <source>
        <dbReference type="PIRSR" id="PIRSR602401-1"/>
    </source>
</evidence>
<evidence type="ECO:0000256" key="8">
    <source>
        <dbReference type="ARBA" id="ARBA00023002"/>
    </source>
</evidence>
<dbReference type="GO" id="GO:0005506">
    <property type="term" value="F:iron ion binding"/>
    <property type="evidence" value="ECO:0007669"/>
    <property type="project" value="InterPro"/>
</dbReference>
<dbReference type="CDD" id="cd11058">
    <property type="entry name" value="CYP60B-like"/>
    <property type="match status" value="1"/>
</dbReference>
<comment type="subcellular location">
    <subcellularLocation>
        <location evidence="2">Membrane</location>
        <topology evidence="2">Single-pass membrane protein</topology>
    </subcellularLocation>
</comment>
<evidence type="ECO:0000256" key="13">
    <source>
        <dbReference type="RuleBase" id="RU000461"/>
    </source>
</evidence>
<dbReference type="SUPFAM" id="SSF48264">
    <property type="entry name" value="Cytochrome P450"/>
    <property type="match status" value="1"/>
</dbReference>
<name>A0A6A6R5J8_9PEZI</name>
<proteinExistence type="inferred from homology"/>
<feature type="binding site" description="axial binding residue" evidence="12">
    <location>
        <position position="409"/>
    </location>
    <ligand>
        <name>heme</name>
        <dbReference type="ChEBI" id="CHEBI:30413"/>
    </ligand>
    <ligandPart>
        <name>Fe</name>
        <dbReference type="ChEBI" id="CHEBI:18248"/>
    </ligandPart>
</feature>
<keyword evidence="6 12" id="KW-0479">Metal-binding</keyword>
<comment type="cofactor">
    <cofactor evidence="1 12">
        <name>heme</name>
        <dbReference type="ChEBI" id="CHEBI:30413"/>
    </cofactor>
</comment>
<evidence type="ECO:0000256" key="9">
    <source>
        <dbReference type="ARBA" id="ARBA00023004"/>
    </source>
</evidence>
<evidence type="ECO:0000256" key="5">
    <source>
        <dbReference type="ARBA" id="ARBA00022692"/>
    </source>
</evidence>